<dbReference type="PRINTS" id="PR01415">
    <property type="entry name" value="ANKYRIN"/>
</dbReference>
<dbReference type="GO" id="GO:0031436">
    <property type="term" value="C:BRCA1-BARD1 complex"/>
    <property type="evidence" value="ECO:0007669"/>
    <property type="project" value="TreeGrafter"/>
</dbReference>
<dbReference type="EMBL" id="AAZO01007110">
    <property type="status" value="NOT_ANNOTATED_CDS"/>
    <property type="molecule type" value="Genomic_DNA"/>
</dbReference>
<dbReference type="GO" id="GO:0004842">
    <property type="term" value="F:ubiquitin-protein transferase activity"/>
    <property type="evidence" value="ECO:0007669"/>
    <property type="project" value="TreeGrafter"/>
</dbReference>
<name>E0W224_PEDHC</name>
<dbReference type="Pfam" id="PF00023">
    <property type="entry name" value="Ank"/>
    <property type="match status" value="1"/>
</dbReference>
<dbReference type="Gene3D" id="1.25.40.20">
    <property type="entry name" value="Ankyrin repeat-containing domain"/>
    <property type="match status" value="1"/>
</dbReference>
<dbReference type="GO" id="GO:0070531">
    <property type="term" value="C:BRCA1-A complex"/>
    <property type="evidence" value="ECO:0007669"/>
    <property type="project" value="TreeGrafter"/>
</dbReference>
<gene>
    <name evidence="5" type="primary">8232509</name>
    <name evidence="4" type="ORF">Phum_PHUM582940</name>
</gene>
<dbReference type="InterPro" id="IPR002110">
    <property type="entry name" value="Ankyrin_rpt"/>
</dbReference>
<dbReference type="InterPro" id="IPR036770">
    <property type="entry name" value="Ankyrin_rpt-contain_sf"/>
</dbReference>
<keyword evidence="1" id="KW-0677">Repeat</keyword>
<dbReference type="PROSITE" id="PS50297">
    <property type="entry name" value="ANK_REP_REGION"/>
    <property type="match status" value="1"/>
</dbReference>
<dbReference type="GO" id="GO:0085020">
    <property type="term" value="P:protein K6-linked ubiquitination"/>
    <property type="evidence" value="ECO:0007669"/>
    <property type="project" value="TreeGrafter"/>
</dbReference>
<feature type="repeat" description="ANK" evidence="3">
    <location>
        <begin position="121"/>
        <end position="153"/>
    </location>
</feature>
<keyword evidence="6" id="KW-1185">Reference proteome</keyword>
<dbReference type="RefSeq" id="XP_002432418.1">
    <property type="nucleotide sequence ID" value="XM_002432373.1"/>
</dbReference>
<dbReference type="AlphaFoldDB" id="E0W224"/>
<dbReference type="Proteomes" id="UP000009046">
    <property type="component" value="Unassembled WGS sequence"/>
</dbReference>
<reference evidence="4" key="2">
    <citation type="submission" date="2007-04" db="EMBL/GenBank/DDBJ databases">
        <title>The genome of the human body louse.</title>
        <authorList>
            <consortium name="The Human Body Louse Genome Consortium"/>
            <person name="Kirkness E."/>
            <person name="Walenz B."/>
            <person name="Hass B."/>
            <person name="Bruggner R."/>
            <person name="Strausberg R."/>
        </authorList>
    </citation>
    <scope>NUCLEOTIDE SEQUENCE</scope>
    <source>
        <strain evidence="4">USDA</strain>
    </source>
</reference>
<dbReference type="SUPFAM" id="SSF48403">
    <property type="entry name" value="Ankyrin repeat"/>
    <property type="match status" value="1"/>
</dbReference>
<dbReference type="HOGENOM" id="CLU_000134_35_1_1"/>
<dbReference type="EMBL" id="DS235874">
    <property type="protein sequence ID" value="EEB19680.1"/>
    <property type="molecule type" value="Genomic_DNA"/>
</dbReference>
<evidence type="ECO:0000256" key="3">
    <source>
        <dbReference type="PROSITE-ProRule" id="PRU00023"/>
    </source>
</evidence>
<dbReference type="PROSITE" id="PS50088">
    <property type="entry name" value="ANK_REPEAT"/>
    <property type="match status" value="3"/>
</dbReference>
<protein>
    <submittedName>
        <fullName evidence="4">Ankyrin repeat domain-containing protein, putative</fullName>
    </submittedName>
</protein>
<dbReference type="CTD" id="8232509"/>
<reference evidence="4" key="1">
    <citation type="submission" date="2007-04" db="EMBL/GenBank/DDBJ databases">
        <title>Annotation of Pediculus humanus corporis strain USDA.</title>
        <authorList>
            <person name="Kirkness E."/>
            <person name="Hannick L."/>
            <person name="Hass B."/>
            <person name="Bruggner R."/>
            <person name="Lawson D."/>
            <person name="Bidwell S."/>
            <person name="Joardar V."/>
            <person name="Caler E."/>
            <person name="Walenz B."/>
            <person name="Inman J."/>
            <person name="Schobel S."/>
            <person name="Galinsky K."/>
            <person name="Amedeo P."/>
            <person name="Strausberg R."/>
        </authorList>
    </citation>
    <scope>NUCLEOTIDE SEQUENCE</scope>
    <source>
        <strain evidence="4">USDA</strain>
    </source>
</reference>
<dbReference type="InParanoid" id="E0W224"/>
<accession>E0W224</accession>
<dbReference type="Pfam" id="PF12796">
    <property type="entry name" value="Ank_2"/>
    <property type="match status" value="1"/>
</dbReference>
<dbReference type="eggNOG" id="KOG0504">
    <property type="taxonomic scope" value="Eukaryota"/>
</dbReference>
<evidence type="ECO:0000313" key="6">
    <source>
        <dbReference type="Proteomes" id="UP000009046"/>
    </source>
</evidence>
<reference evidence="5" key="3">
    <citation type="submission" date="2021-02" db="UniProtKB">
        <authorList>
            <consortium name="EnsemblMetazoa"/>
        </authorList>
    </citation>
    <scope>IDENTIFICATION</scope>
    <source>
        <strain evidence="5">USDA</strain>
    </source>
</reference>
<dbReference type="PANTHER" id="PTHR24171:SF9">
    <property type="entry name" value="ANKYRIN REPEAT DOMAIN-CONTAINING PROTEIN 39"/>
    <property type="match status" value="1"/>
</dbReference>
<sequence length="176" mass="19889">MSNCKCNYQTSSVYQTLDELDFERGIWYAAQNNDLTRVKYLLKKDNNVNVADNFGYTPLHYASRNGHMEMCELLIKNGADVNALTKFGKVSALHRCSSQGYLEIFKLLLKSGAIIGLRDDDGKTVLHRAVESNHVNIVNEILKIDPSLKQVPDNKGKLPNEIENISEEVLNVLNKF</sequence>
<dbReference type="VEuPathDB" id="VectorBase:PHUM582940"/>
<proteinExistence type="predicted"/>
<dbReference type="OrthoDB" id="539213at2759"/>
<feature type="repeat" description="ANK" evidence="3">
    <location>
        <begin position="54"/>
        <end position="86"/>
    </location>
</feature>
<dbReference type="KEGG" id="phu:Phum_PHUM582940"/>
<feature type="repeat" description="ANK" evidence="3">
    <location>
        <begin position="88"/>
        <end position="120"/>
    </location>
</feature>
<dbReference type="SMART" id="SM00248">
    <property type="entry name" value="ANK"/>
    <property type="match status" value="4"/>
</dbReference>
<organism>
    <name type="scientific">Pediculus humanus subsp. corporis</name>
    <name type="common">Body louse</name>
    <dbReference type="NCBI Taxonomy" id="121224"/>
    <lineage>
        <taxon>Eukaryota</taxon>
        <taxon>Metazoa</taxon>
        <taxon>Ecdysozoa</taxon>
        <taxon>Arthropoda</taxon>
        <taxon>Hexapoda</taxon>
        <taxon>Insecta</taxon>
        <taxon>Pterygota</taxon>
        <taxon>Neoptera</taxon>
        <taxon>Paraneoptera</taxon>
        <taxon>Psocodea</taxon>
        <taxon>Troctomorpha</taxon>
        <taxon>Phthiraptera</taxon>
        <taxon>Anoplura</taxon>
        <taxon>Pediculidae</taxon>
        <taxon>Pediculus</taxon>
    </lineage>
</organism>
<evidence type="ECO:0000256" key="2">
    <source>
        <dbReference type="ARBA" id="ARBA00023043"/>
    </source>
</evidence>
<dbReference type="STRING" id="121224.E0W224"/>
<dbReference type="GeneID" id="8232509"/>
<dbReference type="EnsemblMetazoa" id="PHUM582940-RA">
    <property type="protein sequence ID" value="PHUM582940-PA"/>
    <property type="gene ID" value="PHUM582940"/>
</dbReference>
<dbReference type="OMA" id="YCGHLNV"/>
<keyword evidence="2 3" id="KW-0040">ANK repeat</keyword>
<evidence type="ECO:0000256" key="1">
    <source>
        <dbReference type="ARBA" id="ARBA00022737"/>
    </source>
</evidence>
<dbReference type="PANTHER" id="PTHR24171">
    <property type="entry name" value="ANKYRIN REPEAT DOMAIN-CONTAINING PROTEIN 39-RELATED"/>
    <property type="match status" value="1"/>
</dbReference>
<evidence type="ECO:0000313" key="4">
    <source>
        <dbReference type="EMBL" id="EEB19680.1"/>
    </source>
</evidence>
<evidence type="ECO:0000313" key="5">
    <source>
        <dbReference type="EnsemblMetazoa" id="PHUM582940-PA"/>
    </source>
</evidence>